<protein>
    <recommendedName>
        <fullName evidence="3">DUF6533 domain-containing protein</fullName>
    </recommendedName>
</protein>
<proteinExistence type="predicted"/>
<organism evidence="4 5">
    <name type="scientific">Athelia psychrophila</name>
    <dbReference type="NCBI Taxonomy" id="1759441"/>
    <lineage>
        <taxon>Eukaryota</taxon>
        <taxon>Fungi</taxon>
        <taxon>Dikarya</taxon>
        <taxon>Basidiomycota</taxon>
        <taxon>Agaricomycotina</taxon>
        <taxon>Agaricomycetes</taxon>
        <taxon>Agaricomycetidae</taxon>
        <taxon>Atheliales</taxon>
        <taxon>Atheliaceae</taxon>
        <taxon>Athelia</taxon>
    </lineage>
</organism>
<feature type="transmembrane region" description="Helical" evidence="2">
    <location>
        <begin position="84"/>
        <end position="105"/>
    </location>
</feature>
<evidence type="ECO:0000256" key="1">
    <source>
        <dbReference type="SAM" id="MobiDB-lite"/>
    </source>
</evidence>
<feature type="region of interest" description="Disordered" evidence="1">
    <location>
        <begin position="269"/>
        <end position="326"/>
    </location>
</feature>
<feature type="transmembrane region" description="Helical" evidence="2">
    <location>
        <begin position="12"/>
        <end position="28"/>
    </location>
</feature>
<evidence type="ECO:0000313" key="4">
    <source>
        <dbReference type="EMBL" id="KZP14995.1"/>
    </source>
</evidence>
<feature type="compositionally biased region" description="Polar residues" evidence="1">
    <location>
        <begin position="276"/>
        <end position="294"/>
    </location>
</feature>
<feature type="transmembrane region" description="Helical" evidence="2">
    <location>
        <begin position="117"/>
        <end position="138"/>
    </location>
</feature>
<reference evidence="4 5" key="1">
    <citation type="journal article" date="2016" name="Mol. Biol. Evol.">
        <title>Comparative Genomics of Early-Diverging Mushroom-Forming Fungi Provides Insights into the Origins of Lignocellulose Decay Capabilities.</title>
        <authorList>
            <person name="Nagy L.G."/>
            <person name="Riley R."/>
            <person name="Tritt A."/>
            <person name="Adam C."/>
            <person name="Daum C."/>
            <person name="Floudas D."/>
            <person name="Sun H."/>
            <person name="Yadav J.S."/>
            <person name="Pangilinan J."/>
            <person name="Larsson K.H."/>
            <person name="Matsuura K."/>
            <person name="Barry K."/>
            <person name="Labutti K."/>
            <person name="Kuo R."/>
            <person name="Ohm R.A."/>
            <person name="Bhattacharya S.S."/>
            <person name="Shirouzu T."/>
            <person name="Yoshinaga Y."/>
            <person name="Martin F.M."/>
            <person name="Grigoriev I.V."/>
            <person name="Hibbett D.S."/>
        </authorList>
    </citation>
    <scope>NUCLEOTIDE SEQUENCE [LARGE SCALE GENOMIC DNA]</scope>
    <source>
        <strain evidence="4 5">CBS 109695</strain>
    </source>
</reference>
<evidence type="ECO:0000313" key="5">
    <source>
        <dbReference type="Proteomes" id="UP000076532"/>
    </source>
</evidence>
<feature type="transmembrane region" description="Helical" evidence="2">
    <location>
        <begin position="161"/>
        <end position="183"/>
    </location>
</feature>
<dbReference type="Pfam" id="PF20151">
    <property type="entry name" value="DUF6533"/>
    <property type="match status" value="1"/>
</dbReference>
<feature type="transmembrane region" description="Helical" evidence="2">
    <location>
        <begin position="48"/>
        <end position="72"/>
    </location>
</feature>
<feature type="transmembrane region" description="Helical" evidence="2">
    <location>
        <begin position="195"/>
        <end position="220"/>
    </location>
</feature>
<keyword evidence="2" id="KW-0812">Transmembrane</keyword>
<dbReference type="Proteomes" id="UP000076532">
    <property type="component" value="Unassembled WGS sequence"/>
</dbReference>
<evidence type="ECO:0000256" key="2">
    <source>
        <dbReference type="SAM" id="Phobius"/>
    </source>
</evidence>
<dbReference type="InterPro" id="IPR045340">
    <property type="entry name" value="DUF6533"/>
</dbReference>
<accession>A0A166DRG4</accession>
<keyword evidence="2" id="KW-0472">Membrane</keyword>
<dbReference type="EMBL" id="KV417610">
    <property type="protein sequence ID" value="KZP14995.1"/>
    <property type="molecule type" value="Genomic_DNA"/>
</dbReference>
<dbReference type="AlphaFoldDB" id="A0A166DRG4"/>
<keyword evidence="2" id="KW-1133">Transmembrane helix</keyword>
<gene>
    <name evidence="4" type="ORF">FIBSPDRAFT_1048507</name>
</gene>
<evidence type="ECO:0000259" key="3">
    <source>
        <dbReference type="Pfam" id="PF20151"/>
    </source>
</evidence>
<name>A0A166DRG4_9AGAM</name>
<sequence length="326" mass="36902">MLTLIDTSTLEGFLRVAALSVGLYDYLLTLPAEWRLYRAQRTLLRPSIVCILFVLLRYTSILVLVLSNYGFFYHNFSHDSCVQYFLIAPAFKVVQAMISQVILGIRTYNISRRTRWVKFFLISFGIVVATMEWLVTFFSRTIAQDHGNCTTGDIDPHRTAWTFYVIAMVYDFIVLSIATWQLIRVNTTDRRLAKLLRLMIMDGLGYFVVLTGANLCNVLLYQTPNKELQSTGSPLGFTMVWIMSQRILIRIQKVADSSGGETQFESALAPMGYPTSRGTSGGTLSPPDSAQPSLHLQDEEKSLDNHERDIADQQGHRTPVEFDSAL</sequence>
<feature type="compositionally biased region" description="Basic and acidic residues" evidence="1">
    <location>
        <begin position="296"/>
        <end position="320"/>
    </location>
</feature>
<dbReference type="OrthoDB" id="3346251at2759"/>
<keyword evidence="5" id="KW-1185">Reference proteome</keyword>
<feature type="domain" description="DUF6533" evidence="3">
    <location>
        <begin position="14"/>
        <end position="62"/>
    </location>
</feature>